<organism evidence="2 3">
    <name type="scientific">Bacillus thuringiensis serovar andalousiensis</name>
    <dbReference type="NCBI Taxonomy" id="257985"/>
    <lineage>
        <taxon>Bacteria</taxon>
        <taxon>Bacillati</taxon>
        <taxon>Bacillota</taxon>
        <taxon>Bacilli</taxon>
        <taxon>Bacillales</taxon>
        <taxon>Bacillaceae</taxon>
        <taxon>Bacillus</taxon>
        <taxon>Bacillus cereus group</taxon>
    </lineage>
</organism>
<accession>A0A6H0TRT8</accession>
<dbReference type="PROSITE" id="PS51257">
    <property type="entry name" value="PROKAR_LIPOPROTEIN"/>
    <property type="match status" value="1"/>
</dbReference>
<dbReference type="Pfam" id="PF13222">
    <property type="entry name" value="DUF4030"/>
    <property type="match status" value="1"/>
</dbReference>
<evidence type="ECO:0000256" key="1">
    <source>
        <dbReference type="SAM" id="SignalP"/>
    </source>
</evidence>
<dbReference type="Proteomes" id="UP000501374">
    <property type="component" value="Chromosome"/>
</dbReference>
<reference evidence="3" key="1">
    <citation type="submission" date="2019-02" db="EMBL/GenBank/DDBJ databases">
        <title>Structural and Functional analysis of Lanthipeptide from Bacillus thuringiensis serovar andalousiensis B23193.</title>
        <authorList>
            <person name="Andreeva J.V."/>
            <person name="Grigoreva A."/>
        </authorList>
    </citation>
    <scope>NUCLEOTIDE SEQUENCE [LARGE SCALE GENOMIC DNA]</scope>
    <source>
        <strain evidence="3">B23193</strain>
    </source>
</reference>
<feature type="signal peptide" evidence="1">
    <location>
        <begin position="1"/>
        <end position="24"/>
    </location>
</feature>
<gene>
    <name evidence="2" type="ORF">EVG22_31250</name>
</gene>
<feature type="chain" id="PRO_5038490207" evidence="1">
    <location>
        <begin position="25"/>
        <end position="208"/>
    </location>
</feature>
<dbReference type="AlphaFoldDB" id="A0A6H0TRT8"/>
<protein>
    <submittedName>
        <fullName evidence="2">DUF4030 domain-containing protein</fullName>
    </submittedName>
</protein>
<dbReference type="RefSeq" id="WP_172555946.1">
    <property type="nucleotide sequence ID" value="NZ_CP035727.2"/>
</dbReference>
<proteinExistence type="predicted"/>
<evidence type="ECO:0000313" key="2">
    <source>
        <dbReference type="EMBL" id="QIW22458.1"/>
    </source>
</evidence>
<keyword evidence="1" id="KW-0732">Signal</keyword>
<sequence length="208" mass="23638">MGKGKLLCISVLSLVLLCSCQGNTEEPKSEGSKVMDVVNKTVNKKSFVSAAIWDENTRRLDIEIADTEDSSKVKKEINNQLNNQGIKPYTINIKERDMKVVEKEKRWNKITGSILENIFTKNEYKGSEIHQMNIETEQPYVLTINAKISSADSSAKEFGKKLEKEITDLFKTEEVSKWIGSDSYIIEIYSNDKQKINVTTQPPFGVFF</sequence>
<evidence type="ECO:0000313" key="3">
    <source>
        <dbReference type="Proteomes" id="UP000501374"/>
    </source>
</evidence>
<dbReference type="InterPro" id="IPR025108">
    <property type="entry name" value="DUF4030"/>
</dbReference>
<name>A0A6H0TRT8_BACTU</name>
<dbReference type="EMBL" id="CP035727">
    <property type="protein sequence ID" value="QIW22458.1"/>
    <property type="molecule type" value="Genomic_DNA"/>
</dbReference>